<feature type="region of interest" description="Disordered" evidence="5">
    <location>
        <begin position="149"/>
        <end position="270"/>
    </location>
</feature>
<feature type="compositionally biased region" description="Pro residues" evidence="5">
    <location>
        <begin position="444"/>
        <end position="456"/>
    </location>
</feature>
<feature type="compositionally biased region" description="Polar residues" evidence="5">
    <location>
        <begin position="89"/>
        <end position="106"/>
    </location>
</feature>
<accession>A0A7U2F7K9</accession>
<feature type="compositionally biased region" description="Basic and acidic residues" evidence="5">
    <location>
        <begin position="319"/>
        <end position="335"/>
    </location>
</feature>
<dbReference type="GO" id="GO:0008270">
    <property type="term" value="F:zinc ion binding"/>
    <property type="evidence" value="ECO:0007669"/>
    <property type="project" value="UniProtKB-KW"/>
</dbReference>
<dbReference type="Gene3D" id="4.10.1000.10">
    <property type="entry name" value="Zinc finger, CCCH-type"/>
    <property type="match status" value="1"/>
</dbReference>
<feature type="compositionally biased region" description="Basic and acidic residues" evidence="5">
    <location>
        <begin position="459"/>
        <end position="472"/>
    </location>
</feature>
<reference evidence="8" key="1">
    <citation type="journal article" date="2021" name="BMC Genomics">
        <title>Chromosome-level genome assembly and manually-curated proteome of model necrotroph Parastagonospora nodorum Sn15 reveals a genome-wide trove of candidate effector homologs, and redundancy of virulence-related functions within an accessory chromosome.</title>
        <authorList>
            <person name="Bertazzoni S."/>
            <person name="Jones D.A.B."/>
            <person name="Phan H.T."/>
            <person name="Tan K.-C."/>
            <person name="Hane J.K."/>
        </authorList>
    </citation>
    <scope>NUCLEOTIDE SEQUENCE [LARGE SCALE GENOMIC DNA]</scope>
    <source>
        <strain evidence="8">SN15 / ATCC MYA-4574 / FGSC 10173)</strain>
    </source>
</reference>
<keyword evidence="2 4" id="KW-0863">Zinc-finger</keyword>
<feature type="compositionally biased region" description="Acidic residues" evidence="5">
    <location>
        <begin position="420"/>
        <end position="434"/>
    </location>
</feature>
<organism evidence="7 8">
    <name type="scientific">Phaeosphaeria nodorum (strain SN15 / ATCC MYA-4574 / FGSC 10173)</name>
    <name type="common">Glume blotch fungus</name>
    <name type="synonym">Parastagonospora nodorum</name>
    <dbReference type="NCBI Taxonomy" id="321614"/>
    <lineage>
        <taxon>Eukaryota</taxon>
        <taxon>Fungi</taxon>
        <taxon>Dikarya</taxon>
        <taxon>Ascomycota</taxon>
        <taxon>Pezizomycotina</taxon>
        <taxon>Dothideomycetes</taxon>
        <taxon>Pleosporomycetidae</taxon>
        <taxon>Pleosporales</taxon>
        <taxon>Pleosporineae</taxon>
        <taxon>Phaeosphaeriaceae</taxon>
        <taxon>Parastagonospora</taxon>
    </lineage>
</organism>
<dbReference type="InterPro" id="IPR000571">
    <property type="entry name" value="Znf_CCCH"/>
</dbReference>
<dbReference type="Pfam" id="PF10453">
    <property type="entry name" value="NUFIP1"/>
    <property type="match status" value="1"/>
</dbReference>
<dbReference type="OMA" id="VMEAIVW"/>
<feature type="compositionally biased region" description="Polar residues" evidence="5">
    <location>
        <begin position="16"/>
        <end position="26"/>
    </location>
</feature>
<dbReference type="GO" id="GO:0003723">
    <property type="term" value="F:RNA binding"/>
    <property type="evidence" value="ECO:0007669"/>
    <property type="project" value="InterPro"/>
</dbReference>
<evidence type="ECO:0000259" key="6">
    <source>
        <dbReference type="PROSITE" id="PS50103"/>
    </source>
</evidence>
<dbReference type="InterPro" id="IPR039136">
    <property type="entry name" value="NUFIP1-like"/>
</dbReference>
<evidence type="ECO:0000313" key="7">
    <source>
        <dbReference type="EMBL" id="QRC98000.1"/>
    </source>
</evidence>
<feature type="compositionally biased region" description="Basic and acidic residues" evidence="5">
    <location>
        <begin position="345"/>
        <end position="386"/>
    </location>
</feature>
<evidence type="ECO:0000256" key="5">
    <source>
        <dbReference type="SAM" id="MobiDB-lite"/>
    </source>
</evidence>
<evidence type="ECO:0000256" key="2">
    <source>
        <dbReference type="ARBA" id="ARBA00022771"/>
    </source>
</evidence>
<feature type="compositionally biased region" description="Polar residues" evidence="5">
    <location>
        <begin position="63"/>
        <end position="80"/>
    </location>
</feature>
<dbReference type="OrthoDB" id="273070at2759"/>
<feature type="compositionally biased region" description="Low complexity" evidence="5">
    <location>
        <begin position="153"/>
        <end position="168"/>
    </location>
</feature>
<sequence>MSSFKFPPPPPPPPKASSNDNQSPYPSQRGGSSRGRGDGGRGRSSNQRGGGGSFGGGQRGGPANNSRGSPRGGYQNNRGGSAQRGGSRHWQQPNLPIQTSTSNGPNLANGAHMNPPAIDPNTLVQAMSFMATPAGAQSMAAFASHMAGAGNVPFAQPPFQQQTPQQSPRYAPSQQSGQKRKWDERQNDPHAQHQLQRKPQQQGPKPPRAKAAVPPAVPGFGFTLPTPSSAPVPSKSHKTEGNRKGKVRLGLTNHDEKPEESSEEEEIDEEAALGEKLKGGGYAFEHEGEHISLQTAADIAEWIKDRRRNFPTYQKAVEKAQAKAEKRKNELEFVRRLKGKPPQPEPERARPVPKVYERSQRDEKKQEELAALRKKLHESMMKKKEAPTTVDLGLGYGSATESEGESSVLSESSVVSSSEEPSEESDDESDDSDAPPEAISSKIAPPPVKEVPPPVPAQTERKPGRGKMCDNWRQHGKCPFGDGCRYRHPPPKEEKRLGLYEKLVEQELVKSDQLALDAIKYLGQNGFLG</sequence>
<name>A0A7U2F7K9_PHANO</name>
<protein>
    <recommendedName>
        <fullName evidence="6">C3H1-type domain-containing protein</fullName>
    </recommendedName>
</protein>
<dbReference type="InterPro" id="IPR019496">
    <property type="entry name" value="NUFIP1_cons_dom"/>
</dbReference>
<dbReference type="VEuPathDB" id="FungiDB:JI435_041070"/>
<feature type="domain" description="C3H1-type" evidence="6">
    <location>
        <begin position="463"/>
        <end position="491"/>
    </location>
</feature>
<feature type="zinc finger region" description="C3H1-type" evidence="4">
    <location>
        <begin position="463"/>
        <end position="491"/>
    </location>
</feature>
<feature type="region of interest" description="Disordered" evidence="5">
    <location>
        <begin position="319"/>
        <end position="472"/>
    </location>
</feature>
<keyword evidence="3 4" id="KW-0862">Zinc</keyword>
<evidence type="ECO:0000256" key="1">
    <source>
        <dbReference type="ARBA" id="ARBA00022723"/>
    </source>
</evidence>
<dbReference type="InterPro" id="IPR036855">
    <property type="entry name" value="Znf_CCCH_sf"/>
</dbReference>
<dbReference type="PANTHER" id="PTHR13309">
    <property type="entry name" value="NUCLEAR FRAGILE X MENTAL RETARDATION PROTEIN INTERACTING PROTEIN 1"/>
    <property type="match status" value="1"/>
</dbReference>
<dbReference type="PANTHER" id="PTHR13309:SF0">
    <property type="entry name" value="FMR1-INTERACTING PROTEIN NUFIP1"/>
    <property type="match status" value="1"/>
</dbReference>
<gene>
    <name evidence="7" type="ORF">JI435_041070</name>
</gene>
<dbReference type="Proteomes" id="UP000663193">
    <property type="component" value="Chromosome 8"/>
</dbReference>
<feature type="compositionally biased region" description="Basic and acidic residues" evidence="5">
    <location>
        <begin position="180"/>
        <end position="191"/>
    </location>
</feature>
<evidence type="ECO:0000256" key="4">
    <source>
        <dbReference type="PROSITE-ProRule" id="PRU00723"/>
    </source>
</evidence>
<keyword evidence="8" id="KW-1185">Reference proteome</keyword>
<dbReference type="AlphaFoldDB" id="A0A7U2F7K9"/>
<feature type="region of interest" description="Disordered" evidence="5">
    <location>
        <begin position="1"/>
        <end position="120"/>
    </location>
</feature>
<feature type="compositionally biased region" description="Low complexity" evidence="5">
    <location>
        <begin position="405"/>
        <end position="419"/>
    </location>
</feature>
<dbReference type="EMBL" id="CP069030">
    <property type="protein sequence ID" value="QRC98000.1"/>
    <property type="molecule type" value="Genomic_DNA"/>
</dbReference>
<feature type="compositionally biased region" description="Gly residues" evidence="5">
    <location>
        <begin position="48"/>
        <end position="60"/>
    </location>
</feature>
<feature type="compositionally biased region" description="Acidic residues" evidence="5">
    <location>
        <begin position="261"/>
        <end position="270"/>
    </location>
</feature>
<keyword evidence="1 4" id="KW-0479">Metal-binding</keyword>
<proteinExistence type="predicted"/>
<evidence type="ECO:0000256" key="3">
    <source>
        <dbReference type="ARBA" id="ARBA00022833"/>
    </source>
</evidence>
<dbReference type="PROSITE" id="PS50103">
    <property type="entry name" value="ZF_C3H1"/>
    <property type="match status" value="1"/>
</dbReference>
<feature type="compositionally biased region" description="Low complexity" evidence="5">
    <location>
        <begin position="192"/>
        <end position="214"/>
    </location>
</feature>
<dbReference type="SUPFAM" id="SSF90229">
    <property type="entry name" value="CCCH zinc finger"/>
    <property type="match status" value="1"/>
</dbReference>
<feature type="compositionally biased region" description="Pro residues" evidence="5">
    <location>
        <begin position="1"/>
        <end position="15"/>
    </location>
</feature>
<evidence type="ECO:0000313" key="8">
    <source>
        <dbReference type="Proteomes" id="UP000663193"/>
    </source>
</evidence>